<sequence length="314" mass="35258">MAKNNKSATGGPKTSPSPTPETLFNTLQTLLTRLEKIEAISNNISPTTEAPQNSMELLFSRLDDLAERLERLERTLDSDSVHHLEIQTETQISPQKQGKKSYAYINRFKKGHTIIRTRPGAVKPFLNLSPMQIVTNVNQALSSIDARIDNTPVQVQAVTRFPSGDVKFITKNRTIARWLLEHKHTWTHLADPNFTTPRATFTVMIHSVPTEFDTENNNHLATLCTQNDIPCDMIEKTRWLGQPQKNGKKHGTLLINVKDKQLARDIEHGCLIIDGIPLKASKYTPGPPQCFNCLEFGHPAYFCKTPPLCARCGV</sequence>
<dbReference type="Proteomes" id="UP000008783">
    <property type="component" value="Unassembled WGS sequence"/>
</dbReference>
<evidence type="ECO:0000256" key="1">
    <source>
        <dbReference type="ARBA" id="ARBA00022664"/>
    </source>
</evidence>
<dbReference type="GeneID" id="10536945"/>
<feature type="region of interest" description="Disordered" evidence="3">
    <location>
        <begin position="1"/>
        <end position="21"/>
    </location>
</feature>
<evidence type="ECO:0000313" key="5">
    <source>
        <dbReference type="Proteomes" id="UP000008783"/>
    </source>
</evidence>
<evidence type="ECO:0000256" key="3">
    <source>
        <dbReference type="SAM" id="MobiDB-lite"/>
    </source>
</evidence>
<name>E3K441_PUCGT</name>
<dbReference type="OrthoDB" id="2506424at2759"/>
<evidence type="ECO:0008006" key="6">
    <source>
        <dbReference type="Google" id="ProtNLM"/>
    </source>
</evidence>
<feature type="compositionally biased region" description="Low complexity" evidence="3">
    <location>
        <begin position="9"/>
        <end position="21"/>
    </location>
</feature>
<dbReference type="GO" id="GO:0003676">
    <property type="term" value="F:nucleic acid binding"/>
    <property type="evidence" value="ECO:0007669"/>
    <property type="project" value="InterPro"/>
</dbReference>
<dbReference type="VEuPathDB" id="FungiDB:PGTG_04799"/>
<organism evidence="4 5">
    <name type="scientific">Puccinia graminis f. sp. tritici (strain CRL 75-36-700-3 / race SCCL)</name>
    <name type="common">Black stem rust fungus</name>
    <dbReference type="NCBI Taxonomy" id="418459"/>
    <lineage>
        <taxon>Eukaryota</taxon>
        <taxon>Fungi</taxon>
        <taxon>Dikarya</taxon>
        <taxon>Basidiomycota</taxon>
        <taxon>Pucciniomycotina</taxon>
        <taxon>Pucciniomycetes</taxon>
        <taxon>Pucciniales</taxon>
        <taxon>Pucciniaceae</taxon>
        <taxon>Puccinia</taxon>
    </lineage>
</organism>
<dbReference type="RefSeq" id="XP_003323262.2">
    <property type="nucleotide sequence ID" value="XM_003323214.2"/>
</dbReference>
<dbReference type="KEGG" id="pgr:PGTG_04799"/>
<dbReference type="GO" id="GO:0008270">
    <property type="term" value="F:zinc ion binding"/>
    <property type="evidence" value="ECO:0007669"/>
    <property type="project" value="InterPro"/>
</dbReference>
<keyword evidence="5" id="KW-1185">Reference proteome</keyword>
<dbReference type="InParanoid" id="E3K441"/>
<dbReference type="SUPFAM" id="SSF57756">
    <property type="entry name" value="Retrovirus zinc finger-like domains"/>
    <property type="match status" value="1"/>
</dbReference>
<dbReference type="EMBL" id="DS178271">
    <property type="protein sequence ID" value="EFP78843.2"/>
    <property type="molecule type" value="Genomic_DNA"/>
</dbReference>
<evidence type="ECO:0000256" key="2">
    <source>
        <dbReference type="SAM" id="Coils"/>
    </source>
</evidence>
<protein>
    <recommendedName>
        <fullName evidence="6">CCHC-type domain-containing protein</fullName>
    </recommendedName>
</protein>
<dbReference type="AlphaFoldDB" id="E3K441"/>
<proteinExistence type="predicted"/>
<feature type="coiled-coil region" evidence="2">
    <location>
        <begin position="55"/>
        <end position="82"/>
    </location>
</feature>
<keyword evidence="2" id="KW-0175">Coiled coil</keyword>
<reference key="1">
    <citation type="submission" date="2007-01" db="EMBL/GenBank/DDBJ databases">
        <title>The Genome Sequence of Puccinia graminis f. sp. tritici Strain CRL 75-36-700-3.</title>
        <authorList>
            <consortium name="The Broad Institute Genome Sequencing Platform"/>
            <person name="Birren B."/>
            <person name="Lander E."/>
            <person name="Galagan J."/>
            <person name="Nusbaum C."/>
            <person name="Devon K."/>
            <person name="Cuomo C."/>
            <person name="Jaffe D."/>
            <person name="Butler J."/>
            <person name="Alvarez P."/>
            <person name="Gnerre S."/>
            <person name="Grabherr M."/>
            <person name="Mauceli E."/>
            <person name="Brockman W."/>
            <person name="Young S."/>
            <person name="LaButti K."/>
            <person name="Sykes S."/>
            <person name="DeCaprio D."/>
            <person name="Crawford M."/>
            <person name="Koehrsen M."/>
            <person name="Engels R."/>
            <person name="Montgomery P."/>
            <person name="Pearson M."/>
            <person name="Howarth C."/>
            <person name="Larson L."/>
            <person name="White J."/>
            <person name="Zeng Q."/>
            <person name="Kodira C."/>
            <person name="Yandava C."/>
            <person name="Alvarado L."/>
            <person name="O'Leary S."/>
            <person name="Szabo L."/>
            <person name="Dean R."/>
            <person name="Schein J."/>
        </authorList>
    </citation>
    <scope>NUCLEOTIDE SEQUENCE</scope>
    <source>
        <strain>CRL 75-36-700-3</strain>
    </source>
</reference>
<accession>E3K441</accession>
<gene>
    <name evidence="4" type="ORF">PGTG_04799</name>
</gene>
<dbReference type="HOGENOM" id="CLU_031560_0_1_1"/>
<keyword evidence="1" id="KW-0507">mRNA processing</keyword>
<dbReference type="InterPro" id="IPR036875">
    <property type="entry name" value="Znf_CCHC_sf"/>
</dbReference>
<dbReference type="GO" id="GO:0006397">
    <property type="term" value="P:mRNA processing"/>
    <property type="evidence" value="ECO:0007669"/>
    <property type="project" value="UniProtKB-KW"/>
</dbReference>
<reference evidence="5" key="2">
    <citation type="journal article" date="2011" name="Proc. Natl. Acad. Sci. U.S.A.">
        <title>Obligate biotrophy features unraveled by the genomic analysis of rust fungi.</title>
        <authorList>
            <person name="Duplessis S."/>
            <person name="Cuomo C.A."/>
            <person name="Lin Y.-C."/>
            <person name="Aerts A."/>
            <person name="Tisserant E."/>
            <person name="Veneault-Fourrey C."/>
            <person name="Joly D.L."/>
            <person name="Hacquard S."/>
            <person name="Amselem J."/>
            <person name="Cantarel B.L."/>
            <person name="Chiu R."/>
            <person name="Coutinho P.M."/>
            <person name="Feau N."/>
            <person name="Field M."/>
            <person name="Frey P."/>
            <person name="Gelhaye E."/>
            <person name="Goldberg J."/>
            <person name="Grabherr M.G."/>
            <person name="Kodira C.D."/>
            <person name="Kohler A."/>
            <person name="Kuees U."/>
            <person name="Lindquist E.A."/>
            <person name="Lucas S.M."/>
            <person name="Mago R."/>
            <person name="Mauceli E."/>
            <person name="Morin E."/>
            <person name="Murat C."/>
            <person name="Pangilinan J.L."/>
            <person name="Park R."/>
            <person name="Pearson M."/>
            <person name="Quesneville H."/>
            <person name="Rouhier N."/>
            <person name="Sakthikumar S."/>
            <person name="Salamov A.A."/>
            <person name="Schmutz J."/>
            <person name="Selles B."/>
            <person name="Shapiro H."/>
            <person name="Tanguay P."/>
            <person name="Tuskan G.A."/>
            <person name="Henrissat B."/>
            <person name="Van de Peer Y."/>
            <person name="Rouze P."/>
            <person name="Ellis J.G."/>
            <person name="Dodds P.N."/>
            <person name="Schein J.E."/>
            <person name="Zhong S."/>
            <person name="Hamelin R.C."/>
            <person name="Grigoriev I.V."/>
            <person name="Szabo L.J."/>
            <person name="Martin F."/>
        </authorList>
    </citation>
    <scope>NUCLEOTIDE SEQUENCE [LARGE SCALE GENOMIC DNA]</scope>
    <source>
        <strain evidence="5">CRL 75-36-700-3 / race SCCL</strain>
    </source>
</reference>
<evidence type="ECO:0000313" key="4">
    <source>
        <dbReference type="EMBL" id="EFP78843.2"/>
    </source>
</evidence>